<comment type="caution">
    <text evidence="3">The sequence shown here is derived from an EMBL/GenBank/DDBJ whole genome shotgun (WGS) entry which is preliminary data.</text>
</comment>
<dbReference type="EMBL" id="BJHX01000001">
    <property type="protein sequence ID" value="GDY67953.1"/>
    <property type="molecule type" value="Genomic_DNA"/>
</dbReference>
<dbReference type="AlphaFoldDB" id="A0A4D4M855"/>
<evidence type="ECO:0000256" key="2">
    <source>
        <dbReference type="SAM" id="MobiDB-lite"/>
    </source>
</evidence>
<keyword evidence="1 3" id="KW-0808">Transferase</keyword>
<protein>
    <submittedName>
        <fullName evidence="3">CoA transferase</fullName>
    </submittedName>
</protein>
<dbReference type="PANTHER" id="PTHR48207:SF3">
    <property type="entry name" value="SUCCINATE--HYDROXYMETHYLGLUTARATE COA-TRANSFERASE"/>
    <property type="match status" value="1"/>
</dbReference>
<proteinExistence type="predicted"/>
<organism evidence="3 4">
    <name type="scientific">Streptomyces avermitilis</name>
    <dbReference type="NCBI Taxonomy" id="33903"/>
    <lineage>
        <taxon>Bacteria</taxon>
        <taxon>Bacillati</taxon>
        <taxon>Actinomycetota</taxon>
        <taxon>Actinomycetes</taxon>
        <taxon>Kitasatosporales</taxon>
        <taxon>Streptomycetaceae</taxon>
        <taxon>Streptomyces</taxon>
    </lineage>
</organism>
<dbReference type="InterPro" id="IPR023606">
    <property type="entry name" value="CoA-Trfase_III_dom_1_sf"/>
</dbReference>
<dbReference type="Proteomes" id="UP000302139">
    <property type="component" value="Unassembled WGS sequence"/>
</dbReference>
<dbReference type="Gene3D" id="3.30.1540.10">
    <property type="entry name" value="formyl-coa transferase, domain 3"/>
    <property type="match status" value="1"/>
</dbReference>
<dbReference type="InterPro" id="IPR003673">
    <property type="entry name" value="CoA-Trfase_fam_III"/>
</dbReference>
<evidence type="ECO:0000313" key="4">
    <source>
        <dbReference type="Proteomes" id="UP000302139"/>
    </source>
</evidence>
<dbReference type="GO" id="GO:0008410">
    <property type="term" value="F:CoA-transferase activity"/>
    <property type="evidence" value="ECO:0007669"/>
    <property type="project" value="TreeGrafter"/>
</dbReference>
<dbReference type="PANTHER" id="PTHR48207">
    <property type="entry name" value="SUCCINATE--HYDROXYMETHYLGLUTARATE COA-TRANSFERASE"/>
    <property type="match status" value="1"/>
</dbReference>
<evidence type="ECO:0000313" key="3">
    <source>
        <dbReference type="EMBL" id="GDY67953.1"/>
    </source>
</evidence>
<dbReference type="SUPFAM" id="SSF89796">
    <property type="entry name" value="CoA-transferase family III (CaiB/BaiF)"/>
    <property type="match status" value="1"/>
</dbReference>
<accession>A0A4D4M855</accession>
<evidence type="ECO:0000256" key="1">
    <source>
        <dbReference type="ARBA" id="ARBA00022679"/>
    </source>
</evidence>
<dbReference type="InterPro" id="IPR044855">
    <property type="entry name" value="CoA-Trfase_III_dom3_sf"/>
</dbReference>
<reference evidence="3 4" key="1">
    <citation type="submission" date="2019-04" db="EMBL/GenBank/DDBJ databases">
        <title>Draft genome sequences of Streptomyces avermitilis NBRC 14893.</title>
        <authorList>
            <person name="Komaki H."/>
            <person name="Tamura T."/>
            <person name="Hosoyama A."/>
        </authorList>
    </citation>
    <scope>NUCLEOTIDE SEQUENCE [LARGE SCALE GENOMIC DNA]</scope>
    <source>
        <strain evidence="3 4">NBRC 14893</strain>
    </source>
</reference>
<dbReference type="Gene3D" id="3.40.50.10540">
    <property type="entry name" value="Crotonobetainyl-coa:carnitine coa-transferase, domain 1"/>
    <property type="match status" value="1"/>
</dbReference>
<feature type="region of interest" description="Disordered" evidence="2">
    <location>
        <begin position="1"/>
        <end position="43"/>
    </location>
</feature>
<dbReference type="Pfam" id="PF02515">
    <property type="entry name" value="CoA_transf_3"/>
    <property type="match status" value="1"/>
</dbReference>
<name>A0A4D4M855_STRAX</name>
<gene>
    <name evidence="3" type="ORF">SAV14893_073460</name>
</gene>
<sequence>MIDKREGLVSTAHHTASAEEPHQGGEPAPSGDSHAAGGPDRRRSGPLAGLVVVAVEQAVAAPFATRQLADLGARVIKVERPGGGDFSRGYDRTVNGLASHFVWLNRGKESIELDLKSSEGRAVLETLISRADVVVQNLAPAAARRLGIDAKALVDRFPRLVACDISGYGSGGPYADRKAYDLLIQSESGLVSITGTPETPAKAGIAIADISAGMYAYSGVLGALLQRGRTGEGQALEVSMLEALGEWMGYPYYYGCYGGTDPARTGASHATIAPYGPVATATGEVLVIGLQNQREWRVFCERVLRRPELGDDPRFAENADRVAHRDELDGIVADVFARLPLPEACSRLDEAAIAYGRRRTMEEFAGHPQLAARDRWRRVGTSAGAVDALLPR</sequence>
<dbReference type="InterPro" id="IPR050483">
    <property type="entry name" value="CoA-transferase_III_domain"/>
</dbReference>